<dbReference type="InterPro" id="IPR026992">
    <property type="entry name" value="DIOX_N"/>
</dbReference>
<keyword evidence="1 3" id="KW-0479">Metal-binding</keyword>
<dbReference type="InterPro" id="IPR027443">
    <property type="entry name" value="IPNS-like_sf"/>
</dbReference>
<keyword evidence="2 3" id="KW-0408">Iron</keyword>
<name>A0ABD2YXY1_9GENT</name>
<dbReference type="SUPFAM" id="SSF51197">
    <property type="entry name" value="Clavaminate synthase-like"/>
    <property type="match status" value="1"/>
</dbReference>
<sequence>MGSDSQSKLPIIEFNEENMTPGTTSWLLTSDLVRQALESYGCFLAKYQKISPELHDKMFKLSKELFHLPTEIKVQNTSDILGFGYGTNFSIMPLVEYFGIENGATLEATKEFTNLMWPAGNQSFCETAFSYSKFLSELDHGVMRMVFGSYGAEKYCDLLIKSSFYLMRFLKYRTPEVDEIDIGLHPHVDKDFLGILDTNQVTGLEIQMKDGEWIIYEPSPSTSTFLVIAGEPFQAWSNGRVYAPLHKVVIRGTEEKYTIGLFSFMREKVKVPEELVDDENPLQFKDFNHLDFLEFLRGGRYKMERPIVAFCGI</sequence>
<keyword evidence="6" id="KW-1185">Reference proteome</keyword>
<dbReference type="PROSITE" id="PS51471">
    <property type="entry name" value="FE2OG_OXY"/>
    <property type="match status" value="1"/>
</dbReference>
<proteinExistence type="inferred from homology"/>
<dbReference type="InterPro" id="IPR050231">
    <property type="entry name" value="Iron_ascorbate_oxido_reductase"/>
</dbReference>
<dbReference type="GO" id="GO:0009805">
    <property type="term" value="P:coumarin biosynthetic process"/>
    <property type="evidence" value="ECO:0007669"/>
    <property type="project" value="UniProtKB-ARBA"/>
</dbReference>
<dbReference type="Pfam" id="PF14226">
    <property type="entry name" value="DIOX_N"/>
    <property type="match status" value="1"/>
</dbReference>
<dbReference type="Pfam" id="PF03171">
    <property type="entry name" value="2OG-FeII_Oxy"/>
    <property type="match status" value="1"/>
</dbReference>
<evidence type="ECO:0000259" key="4">
    <source>
        <dbReference type="PROSITE" id="PS51471"/>
    </source>
</evidence>
<dbReference type="GO" id="GO:0016706">
    <property type="term" value="F:2-oxoglutarate-dependent dioxygenase activity"/>
    <property type="evidence" value="ECO:0007669"/>
    <property type="project" value="UniProtKB-ARBA"/>
</dbReference>
<organism evidence="5 6">
    <name type="scientific">Cinchona calisaya</name>
    <dbReference type="NCBI Taxonomy" id="153742"/>
    <lineage>
        <taxon>Eukaryota</taxon>
        <taxon>Viridiplantae</taxon>
        <taxon>Streptophyta</taxon>
        <taxon>Embryophyta</taxon>
        <taxon>Tracheophyta</taxon>
        <taxon>Spermatophyta</taxon>
        <taxon>Magnoliopsida</taxon>
        <taxon>eudicotyledons</taxon>
        <taxon>Gunneridae</taxon>
        <taxon>Pentapetalae</taxon>
        <taxon>asterids</taxon>
        <taxon>lamiids</taxon>
        <taxon>Gentianales</taxon>
        <taxon>Rubiaceae</taxon>
        <taxon>Cinchonoideae</taxon>
        <taxon>Cinchoneae</taxon>
        <taxon>Cinchona</taxon>
    </lineage>
</organism>
<comment type="similarity">
    <text evidence="3">Belongs to the iron/ascorbate-dependent oxidoreductase family.</text>
</comment>
<gene>
    <name evidence="5" type="ORF">ACH5RR_024548</name>
</gene>
<evidence type="ECO:0000313" key="6">
    <source>
        <dbReference type="Proteomes" id="UP001630127"/>
    </source>
</evidence>
<accession>A0ABD2YXY1</accession>
<protein>
    <recommendedName>
        <fullName evidence="4">Fe2OG dioxygenase domain-containing protein</fullName>
    </recommendedName>
</protein>
<dbReference type="GO" id="GO:0002238">
    <property type="term" value="P:response to molecule of fungal origin"/>
    <property type="evidence" value="ECO:0007669"/>
    <property type="project" value="UniProtKB-ARBA"/>
</dbReference>
<dbReference type="Gene3D" id="2.60.120.330">
    <property type="entry name" value="B-lactam Antibiotic, Isopenicillin N Synthase, Chain"/>
    <property type="match status" value="1"/>
</dbReference>
<keyword evidence="3" id="KW-0560">Oxidoreductase</keyword>
<dbReference type="InterPro" id="IPR044861">
    <property type="entry name" value="IPNS-like_FE2OG_OXY"/>
</dbReference>
<reference evidence="5 6" key="1">
    <citation type="submission" date="2024-11" db="EMBL/GenBank/DDBJ databases">
        <title>A near-complete genome assembly of Cinchona calisaya.</title>
        <authorList>
            <person name="Lian D.C."/>
            <person name="Zhao X.W."/>
            <person name="Wei L."/>
        </authorList>
    </citation>
    <scope>NUCLEOTIDE SEQUENCE [LARGE SCALE GENOMIC DNA]</scope>
    <source>
        <tissue evidence="5">Nenye</tissue>
    </source>
</reference>
<dbReference type="Proteomes" id="UP001630127">
    <property type="component" value="Unassembled WGS sequence"/>
</dbReference>
<evidence type="ECO:0000256" key="1">
    <source>
        <dbReference type="ARBA" id="ARBA00022723"/>
    </source>
</evidence>
<dbReference type="GO" id="GO:0046872">
    <property type="term" value="F:metal ion binding"/>
    <property type="evidence" value="ECO:0007669"/>
    <property type="project" value="UniProtKB-KW"/>
</dbReference>
<evidence type="ECO:0000256" key="2">
    <source>
        <dbReference type="ARBA" id="ARBA00023004"/>
    </source>
</evidence>
<dbReference type="EMBL" id="JBJUIK010000011">
    <property type="protein sequence ID" value="KAL3511831.1"/>
    <property type="molecule type" value="Genomic_DNA"/>
</dbReference>
<evidence type="ECO:0000313" key="5">
    <source>
        <dbReference type="EMBL" id="KAL3511831.1"/>
    </source>
</evidence>
<evidence type="ECO:0000256" key="3">
    <source>
        <dbReference type="RuleBase" id="RU003682"/>
    </source>
</evidence>
<comment type="caution">
    <text evidence="5">The sequence shown here is derived from an EMBL/GenBank/DDBJ whole genome shotgun (WGS) entry which is preliminary data.</text>
</comment>
<dbReference type="InterPro" id="IPR005123">
    <property type="entry name" value="Oxoglu/Fe-dep_dioxygenase_dom"/>
</dbReference>
<dbReference type="PANTHER" id="PTHR47990">
    <property type="entry name" value="2-OXOGLUTARATE (2OG) AND FE(II)-DEPENDENT OXYGENASE SUPERFAMILY PROTEIN-RELATED"/>
    <property type="match status" value="1"/>
</dbReference>
<dbReference type="AlphaFoldDB" id="A0ABD2YXY1"/>
<feature type="domain" description="Fe2OG dioxygenase" evidence="4">
    <location>
        <begin position="163"/>
        <end position="267"/>
    </location>
</feature>